<dbReference type="PANTHER" id="PTHR47960">
    <property type="entry name" value="DEAD-BOX ATP-DEPENDENT RNA HELICASE 50"/>
    <property type="match status" value="1"/>
</dbReference>
<evidence type="ECO:0000256" key="1">
    <source>
        <dbReference type="ARBA" id="ARBA00012552"/>
    </source>
</evidence>
<dbReference type="InterPro" id="IPR011545">
    <property type="entry name" value="DEAD/DEAH_box_helicase_dom"/>
</dbReference>
<evidence type="ECO:0000256" key="6">
    <source>
        <dbReference type="PROSITE-ProRule" id="PRU00552"/>
    </source>
</evidence>
<evidence type="ECO:0000256" key="4">
    <source>
        <dbReference type="ARBA" id="ARBA00022806"/>
    </source>
</evidence>
<dbReference type="Pfam" id="PF00270">
    <property type="entry name" value="DEAD"/>
    <property type="match status" value="1"/>
</dbReference>
<dbReference type="Pfam" id="PF00271">
    <property type="entry name" value="Helicase_C"/>
    <property type="match status" value="1"/>
</dbReference>
<dbReference type="GO" id="GO:0003676">
    <property type="term" value="F:nucleic acid binding"/>
    <property type="evidence" value="ECO:0007669"/>
    <property type="project" value="InterPro"/>
</dbReference>
<dbReference type="SMART" id="SM00490">
    <property type="entry name" value="HELICc"/>
    <property type="match status" value="1"/>
</dbReference>
<dbReference type="Gene3D" id="3.40.50.300">
    <property type="entry name" value="P-loop containing nucleotide triphosphate hydrolases"/>
    <property type="match status" value="2"/>
</dbReference>
<name>A0A8D8RCI5_9HEMI</name>
<dbReference type="PROSITE" id="PS51194">
    <property type="entry name" value="HELICASE_CTER"/>
    <property type="match status" value="1"/>
</dbReference>
<feature type="short sequence motif" description="Q motif" evidence="6">
    <location>
        <begin position="137"/>
        <end position="165"/>
    </location>
</feature>
<evidence type="ECO:0000259" key="9">
    <source>
        <dbReference type="PROSITE" id="PS51194"/>
    </source>
</evidence>
<keyword evidence="3" id="KW-0378">Hydrolase</keyword>
<dbReference type="GO" id="GO:0016787">
    <property type="term" value="F:hydrolase activity"/>
    <property type="evidence" value="ECO:0007669"/>
    <property type="project" value="UniProtKB-KW"/>
</dbReference>
<evidence type="ECO:0000259" key="10">
    <source>
        <dbReference type="PROSITE" id="PS51195"/>
    </source>
</evidence>
<dbReference type="GO" id="GO:0005524">
    <property type="term" value="F:ATP binding"/>
    <property type="evidence" value="ECO:0007669"/>
    <property type="project" value="UniProtKB-KW"/>
</dbReference>
<dbReference type="InterPro" id="IPR014001">
    <property type="entry name" value="Helicase_ATP-bd"/>
</dbReference>
<keyword evidence="5" id="KW-0067">ATP-binding</keyword>
<dbReference type="PROSITE" id="PS51192">
    <property type="entry name" value="HELICASE_ATP_BIND_1"/>
    <property type="match status" value="1"/>
</dbReference>
<dbReference type="InterPro" id="IPR001650">
    <property type="entry name" value="Helicase_C-like"/>
</dbReference>
<feature type="compositionally biased region" description="Basic and acidic residues" evidence="7">
    <location>
        <begin position="549"/>
        <end position="566"/>
    </location>
</feature>
<keyword evidence="4 11" id="KW-0347">Helicase</keyword>
<dbReference type="EMBL" id="HBUF01153355">
    <property type="protein sequence ID" value="CAG6648625.1"/>
    <property type="molecule type" value="Transcribed_RNA"/>
</dbReference>
<dbReference type="SMART" id="SM00487">
    <property type="entry name" value="DEXDc"/>
    <property type="match status" value="1"/>
</dbReference>
<dbReference type="EMBL" id="HBUF01363266">
    <property type="protein sequence ID" value="CAG6722112.1"/>
    <property type="molecule type" value="Transcribed_RNA"/>
</dbReference>
<feature type="domain" description="Helicase C-terminal" evidence="9">
    <location>
        <begin position="385"/>
        <end position="543"/>
    </location>
</feature>
<keyword evidence="2" id="KW-0547">Nucleotide-binding</keyword>
<evidence type="ECO:0000256" key="3">
    <source>
        <dbReference type="ARBA" id="ARBA00022801"/>
    </source>
</evidence>
<dbReference type="InterPro" id="IPR027417">
    <property type="entry name" value="P-loop_NTPase"/>
</dbReference>
<feature type="domain" description="Helicase ATP-binding" evidence="8">
    <location>
        <begin position="168"/>
        <end position="359"/>
    </location>
</feature>
<protein>
    <recommendedName>
        <fullName evidence="1">RNA helicase</fullName>
        <ecNumber evidence="1">3.6.4.13</ecNumber>
    </recommendedName>
</protein>
<dbReference type="CDD" id="cd18787">
    <property type="entry name" value="SF2_C_DEAD"/>
    <property type="match status" value="1"/>
</dbReference>
<dbReference type="AlphaFoldDB" id="A0A8D8RCI5"/>
<evidence type="ECO:0000313" key="11">
    <source>
        <dbReference type="EMBL" id="CAG6648624.1"/>
    </source>
</evidence>
<dbReference type="EMBL" id="HBUF01153356">
    <property type="protein sequence ID" value="CAG6648626.1"/>
    <property type="molecule type" value="Transcribed_RNA"/>
</dbReference>
<dbReference type="PROSITE" id="PS51195">
    <property type="entry name" value="Q_MOTIF"/>
    <property type="match status" value="1"/>
</dbReference>
<dbReference type="EMBL" id="HBUF01153354">
    <property type="protein sequence ID" value="CAG6648624.1"/>
    <property type="molecule type" value="Transcribed_RNA"/>
</dbReference>
<dbReference type="EC" id="3.6.4.13" evidence="1"/>
<feature type="domain" description="DEAD-box RNA helicase Q" evidence="10">
    <location>
        <begin position="137"/>
        <end position="165"/>
    </location>
</feature>
<proteinExistence type="predicted"/>
<dbReference type="GO" id="GO:0003724">
    <property type="term" value="F:RNA helicase activity"/>
    <property type="evidence" value="ECO:0007669"/>
    <property type="project" value="UniProtKB-EC"/>
</dbReference>
<sequence length="585" mass="65585">MFTLSSYYSSVMVLSKALRTTLLTQRVLMSSLSAQDKLDALSQKIMSTTLVSPPSKKWKQKIKQKEKAKETSVKLNQPCIIECKNPELNHYQNQSYDKFDVIPLASKGWNHYKSKGDYFVVNIHPVGYEAISRIDLGSFEDTGLRPEIIDIFQKKGLTTPTEIQKLGIPSLLSGQSSILVAETGCGKTLSFLAPLVQQILAWKASPQYKPDLNAPLGLIVSPGRELVFQIGEVAAWFAELGITYKVISGTDMKRKMNAEKEQVDLVIASLGALSKLTTSGTISTRNVRHVILDEADTLLDDSFNDKMVHYLSRMKFQQKVNSEGEEDLSDGLQLTLVGATMPTSLTEILEEVVDASTLQRIMTSRAHQLLPHVPQKFLRLGPGQKPSELLKIIKRDVKHNIPVIIFSNKTSTCDWISMFLQESGVDSVNLNKAMLIQVREGQLAKYQQGIVNVISCTDVASRGLDTTRARHVINYDIPYYISDYIHRAGRTGRHSPHGLIRGVVTNFVSNNPREIELVQTIEKSVRTMEKTLPNVNANVRRIIHHRYLKKQETQTERQKQKQDGETGKSATGTSSEETPDTERYQ</sequence>
<accession>A0A8D8RCI5</accession>
<evidence type="ECO:0000259" key="8">
    <source>
        <dbReference type="PROSITE" id="PS51192"/>
    </source>
</evidence>
<organism evidence="11">
    <name type="scientific">Cacopsylla melanoneura</name>
    <dbReference type="NCBI Taxonomy" id="428564"/>
    <lineage>
        <taxon>Eukaryota</taxon>
        <taxon>Metazoa</taxon>
        <taxon>Ecdysozoa</taxon>
        <taxon>Arthropoda</taxon>
        <taxon>Hexapoda</taxon>
        <taxon>Insecta</taxon>
        <taxon>Pterygota</taxon>
        <taxon>Neoptera</taxon>
        <taxon>Paraneoptera</taxon>
        <taxon>Hemiptera</taxon>
        <taxon>Sternorrhyncha</taxon>
        <taxon>Psylloidea</taxon>
        <taxon>Psyllidae</taxon>
        <taxon>Psyllinae</taxon>
        <taxon>Cacopsylla</taxon>
    </lineage>
</organism>
<feature type="region of interest" description="Disordered" evidence="7">
    <location>
        <begin position="546"/>
        <end position="585"/>
    </location>
</feature>
<dbReference type="SUPFAM" id="SSF52540">
    <property type="entry name" value="P-loop containing nucleoside triphosphate hydrolases"/>
    <property type="match status" value="1"/>
</dbReference>
<reference evidence="11" key="1">
    <citation type="submission" date="2021-05" db="EMBL/GenBank/DDBJ databases">
        <authorList>
            <person name="Alioto T."/>
            <person name="Alioto T."/>
            <person name="Gomez Garrido J."/>
        </authorList>
    </citation>
    <scope>NUCLEOTIDE SEQUENCE</scope>
</reference>
<dbReference type="InterPro" id="IPR014014">
    <property type="entry name" value="RNA_helicase_DEAD_Q_motif"/>
</dbReference>
<evidence type="ECO:0000256" key="7">
    <source>
        <dbReference type="SAM" id="MobiDB-lite"/>
    </source>
</evidence>
<evidence type="ECO:0000256" key="5">
    <source>
        <dbReference type="ARBA" id="ARBA00022840"/>
    </source>
</evidence>
<evidence type="ECO:0000256" key="2">
    <source>
        <dbReference type="ARBA" id="ARBA00022741"/>
    </source>
</evidence>